<dbReference type="EMBL" id="CP012109">
    <property type="protein sequence ID" value="AKQ65169.1"/>
    <property type="molecule type" value="Genomic_DNA"/>
</dbReference>
<dbReference type="Proteomes" id="UP000009026">
    <property type="component" value="Chromosome"/>
</dbReference>
<dbReference type="SUPFAM" id="SSF141452">
    <property type="entry name" value="Hcp1-like"/>
    <property type="match status" value="1"/>
</dbReference>
<dbReference type="NCBIfam" id="TIGR03344">
    <property type="entry name" value="VI_effect_Hcp1"/>
    <property type="match status" value="1"/>
</dbReference>
<dbReference type="InterPro" id="IPR008514">
    <property type="entry name" value="T6SS_Hcp"/>
</dbReference>
<dbReference type="AlphaFoldDB" id="A0A0H4WQY7"/>
<dbReference type="PANTHER" id="PTHR34319:SF7">
    <property type="entry name" value="HNH ENDONUCLEASE DOMAIN-CONTAINING PROTEIN"/>
    <property type="match status" value="1"/>
</dbReference>
<organism evidence="1 2">
    <name type="scientific">Pseudomyxococcus hansupus</name>
    <dbReference type="NCBI Taxonomy" id="1297742"/>
    <lineage>
        <taxon>Bacteria</taxon>
        <taxon>Pseudomonadati</taxon>
        <taxon>Myxococcota</taxon>
        <taxon>Myxococcia</taxon>
        <taxon>Myxococcales</taxon>
        <taxon>Cystobacterineae</taxon>
        <taxon>Myxococcaceae</taxon>
        <taxon>Pseudomyxococcus</taxon>
    </lineage>
</organism>
<dbReference type="InterPro" id="IPR036624">
    <property type="entry name" value="Hcp1-lik_sf"/>
</dbReference>
<dbReference type="KEGG" id="mym:A176_002081"/>
<dbReference type="STRING" id="1297742.A176_002081"/>
<dbReference type="PATRIC" id="fig|1297742.4.peg.2107"/>
<dbReference type="Gene3D" id="2.30.110.20">
    <property type="entry name" value="Hcp1-like"/>
    <property type="match status" value="1"/>
</dbReference>
<protein>
    <submittedName>
        <fullName evidence="1">Secreted protein Hcp</fullName>
    </submittedName>
</protein>
<evidence type="ECO:0000313" key="1">
    <source>
        <dbReference type="EMBL" id="AKQ65169.1"/>
    </source>
</evidence>
<sequence length="163" mass="17944">MAESVHLYLKANGTDIKGDSTQTSLGRADSIECVSYSQKVFTARESGSGLATGRRQYEGIEITKRIDKSSPLLMKALCENQVIDATFKFFRPNPTGDGTTEQFYTVEIKKARINAIQQTVPNAFVPASSNSPPLENISIVFHSISWTITQGGVTHLDTWDAQR</sequence>
<dbReference type="RefSeq" id="WP_002639858.1">
    <property type="nucleotide sequence ID" value="NZ_CP012109.1"/>
</dbReference>
<reference evidence="1 2" key="1">
    <citation type="journal article" date="2016" name="PLoS ONE">
        <title>Complete Genome Sequence and Comparative Genomics of a Novel Myxobacterium Myxococcus hansupus.</title>
        <authorList>
            <person name="Sharma G."/>
            <person name="Narwani T."/>
            <person name="Subramanian S."/>
        </authorList>
    </citation>
    <scope>NUCLEOTIDE SEQUENCE [LARGE SCALE GENOMIC DNA]</scope>
    <source>
        <strain evidence="2">mixupus</strain>
    </source>
</reference>
<dbReference type="OrthoDB" id="119701at2"/>
<proteinExistence type="predicted"/>
<dbReference type="InterPro" id="IPR052947">
    <property type="entry name" value="T6SS_Hcp1_domain"/>
</dbReference>
<name>A0A0H4WQY7_9BACT</name>
<dbReference type="Pfam" id="PF05638">
    <property type="entry name" value="T6SS_HCP"/>
    <property type="match status" value="1"/>
</dbReference>
<keyword evidence="2" id="KW-1185">Reference proteome</keyword>
<accession>A0A0H4WQY7</accession>
<dbReference type="PANTHER" id="PTHR34319">
    <property type="entry name" value="MAJOR EXPORTED PROTEIN"/>
    <property type="match status" value="1"/>
</dbReference>
<gene>
    <name evidence="1" type="ORF">A176_002081</name>
</gene>
<dbReference type="eggNOG" id="COG3157">
    <property type="taxonomic scope" value="Bacteria"/>
</dbReference>
<evidence type="ECO:0000313" key="2">
    <source>
        <dbReference type="Proteomes" id="UP000009026"/>
    </source>
</evidence>